<feature type="transmembrane region" description="Helical" evidence="7">
    <location>
        <begin position="142"/>
        <end position="163"/>
    </location>
</feature>
<dbReference type="SUPFAM" id="SSF103481">
    <property type="entry name" value="Multidrug resistance efflux transporter EmrE"/>
    <property type="match status" value="1"/>
</dbReference>
<keyword evidence="5 7" id="KW-1133">Transmembrane helix</keyword>
<accession>A0A7M5WTC8</accession>
<evidence type="ECO:0000256" key="2">
    <source>
        <dbReference type="ARBA" id="ARBA00009976"/>
    </source>
</evidence>
<dbReference type="RefSeq" id="XP_066921705.1">
    <property type="nucleotide sequence ID" value="XM_067065604.1"/>
</dbReference>
<feature type="transmembrane region" description="Helical" evidence="7">
    <location>
        <begin position="351"/>
        <end position="371"/>
    </location>
</feature>
<proteinExistence type="inferred from homology"/>
<feature type="transmembrane region" description="Helical" evidence="7">
    <location>
        <begin position="243"/>
        <end position="259"/>
    </location>
</feature>
<comment type="similarity">
    <text evidence="2">Belongs to the nucleotide-sugar transporter family. SLC35A subfamily.</text>
</comment>
<keyword evidence="4 7" id="KW-0812">Transmembrane</keyword>
<evidence type="ECO:0000256" key="6">
    <source>
        <dbReference type="ARBA" id="ARBA00023136"/>
    </source>
</evidence>
<evidence type="ECO:0000256" key="4">
    <source>
        <dbReference type="ARBA" id="ARBA00022692"/>
    </source>
</evidence>
<name>A0A7M5WTC8_9CNID</name>
<dbReference type="GeneID" id="136809030"/>
<feature type="transmembrane region" description="Helical" evidence="7">
    <location>
        <begin position="401"/>
        <end position="420"/>
    </location>
</feature>
<organism evidence="8 9">
    <name type="scientific">Clytia hemisphaerica</name>
    <dbReference type="NCBI Taxonomy" id="252671"/>
    <lineage>
        <taxon>Eukaryota</taxon>
        <taxon>Metazoa</taxon>
        <taxon>Cnidaria</taxon>
        <taxon>Hydrozoa</taxon>
        <taxon>Hydroidolina</taxon>
        <taxon>Leptothecata</taxon>
        <taxon>Obeliida</taxon>
        <taxon>Clytiidae</taxon>
        <taxon>Clytia</taxon>
    </lineage>
</organism>
<protein>
    <recommendedName>
        <fullName evidence="10">UDP-N-acetylglucosamine transporter</fullName>
    </recommendedName>
</protein>
<keyword evidence="9" id="KW-1185">Reference proteome</keyword>
<dbReference type="InterPro" id="IPR007271">
    <property type="entry name" value="Nuc_sug_transpt"/>
</dbReference>
<comment type="subcellular location">
    <subcellularLocation>
        <location evidence="1">Membrane</location>
        <topology evidence="1">Multi-pass membrane protein</topology>
    </subcellularLocation>
</comment>
<dbReference type="Pfam" id="PF04142">
    <property type="entry name" value="Nuc_sug_transp"/>
    <property type="match status" value="1"/>
</dbReference>
<dbReference type="AlphaFoldDB" id="A0A7M5WTC8"/>
<evidence type="ECO:0000256" key="1">
    <source>
        <dbReference type="ARBA" id="ARBA00004141"/>
    </source>
</evidence>
<dbReference type="Gene3D" id="1.10.3730.20">
    <property type="match status" value="1"/>
</dbReference>
<dbReference type="Proteomes" id="UP000594262">
    <property type="component" value="Unplaced"/>
</dbReference>
<dbReference type="GO" id="GO:0000139">
    <property type="term" value="C:Golgi membrane"/>
    <property type="evidence" value="ECO:0007669"/>
    <property type="project" value="InterPro"/>
</dbReference>
<evidence type="ECO:0000256" key="7">
    <source>
        <dbReference type="SAM" id="Phobius"/>
    </source>
</evidence>
<dbReference type="PANTHER" id="PTHR10231">
    <property type="entry name" value="NUCLEOTIDE-SUGAR TRANSMEMBRANE TRANSPORTER"/>
    <property type="match status" value="1"/>
</dbReference>
<dbReference type="GO" id="GO:0015165">
    <property type="term" value="F:pyrimidine nucleotide-sugar transmembrane transporter activity"/>
    <property type="evidence" value="ECO:0007669"/>
    <property type="project" value="InterPro"/>
</dbReference>
<dbReference type="OrthoDB" id="408493at2759"/>
<reference evidence="8" key="1">
    <citation type="submission" date="2021-01" db="UniProtKB">
        <authorList>
            <consortium name="EnsemblMetazoa"/>
        </authorList>
    </citation>
    <scope>IDENTIFICATION</scope>
</reference>
<keyword evidence="3" id="KW-0762">Sugar transport</keyword>
<evidence type="ECO:0008006" key="10">
    <source>
        <dbReference type="Google" id="ProtNLM"/>
    </source>
</evidence>
<feature type="transmembrane region" description="Helical" evidence="7">
    <location>
        <begin position="378"/>
        <end position="395"/>
    </location>
</feature>
<sequence length="422" mass="46295">MRHHQEGISSRTQLSQQNTAIGFTAEDFPGIDDETYKELSVDSKAFSVVDINSNQTNSADSMIMAKQVEKKDIKQTAVSDQDLKAAKNKEKEKDQLPALRVSSSVSIPLRYICLGVLVIQTSTNILTLRYSRTRRTPGEPVYLASTAVLCTEILKLLLSYAALLQTSNYDVFKVNKGIHSQLTENWKDGIKLAVPALMYVVQNNLLFLALSKLDAATYQVTYQLKILTTALFSVTMLGRRLNPLKWASLLILMVGVGIVQMPQGSAPVEKEGVSTSGKFVGIVAVLMACVSSGFSGVYFEKIIKGTPISMWMRNLQLAFFSIIIAIIGIIYNDLSTIMDSGFFQGYHTVTWVVICSQGVGGLIIGAVVKYADNILKGFATSISIVVSSLLSYYILDDFTPSLFFVIGSTFVLVSTYLYSLPA</sequence>
<keyword evidence="6 7" id="KW-0472">Membrane</keyword>
<feature type="transmembrane region" description="Helical" evidence="7">
    <location>
        <begin position="311"/>
        <end position="331"/>
    </location>
</feature>
<evidence type="ECO:0000313" key="8">
    <source>
        <dbReference type="EnsemblMetazoa" id="CLYHEMP012850.1"/>
    </source>
</evidence>
<dbReference type="InterPro" id="IPR037185">
    <property type="entry name" value="EmrE-like"/>
</dbReference>
<feature type="transmembrane region" description="Helical" evidence="7">
    <location>
        <begin position="279"/>
        <end position="299"/>
    </location>
</feature>
<dbReference type="NCBIfam" id="TIGR00803">
    <property type="entry name" value="nst"/>
    <property type="match status" value="1"/>
</dbReference>
<feature type="transmembrane region" description="Helical" evidence="7">
    <location>
        <begin position="109"/>
        <end position="130"/>
    </location>
</feature>
<keyword evidence="3" id="KW-0813">Transport</keyword>
<evidence type="ECO:0000256" key="5">
    <source>
        <dbReference type="ARBA" id="ARBA00022989"/>
    </source>
</evidence>
<evidence type="ECO:0000313" key="9">
    <source>
        <dbReference type="Proteomes" id="UP000594262"/>
    </source>
</evidence>
<dbReference type="EnsemblMetazoa" id="CLYHEMT012850.1">
    <property type="protein sequence ID" value="CLYHEMP012850.1"/>
    <property type="gene ID" value="CLYHEMG012850"/>
</dbReference>
<evidence type="ECO:0000256" key="3">
    <source>
        <dbReference type="ARBA" id="ARBA00022597"/>
    </source>
</evidence>